<sequence length="250" mass="28302">MIDKLELNTNAQDLREKLGEDANSPVDIFALANQIEKLTIVFYPLGENISGICVKDEIVKLIAINSSMSYGRQRYSMAHELYHLYYDTSAGFNVCAKKFNPKGESEKCADQFASYFIAPYGALHKAISHITKDDRLELSDIIALEQYFGMSHQAMLWRLISEGFLTKAEADNYSSGVRSKARSLGYEEKLYLPLPADNQKRTYGYYIKQVRALQQKNIVSSGKIDELLLDAFRDDIVFGDDEYTGGEILD</sequence>
<dbReference type="InterPro" id="IPR052345">
    <property type="entry name" value="Rad_response_metalloprotease"/>
</dbReference>
<reference evidence="2" key="1">
    <citation type="journal article" date="2021" name="PeerJ">
        <title>Extensive microbial diversity within the chicken gut microbiome revealed by metagenomics and culture.</title>
        <authorList>
            <person name="Gilroy R."/>
            <person name="Ravi A."/>
            <person name="Getino M."/>
            <person name="Pursley I."/>
            <person name="Horton D.L."/>
            <person name="Alikhan N.F."/>
            <person name="Baker D."/>
            <person name="Gharbi K."/>
            <person name="Hall N."/>
            <person name="Watson M."/>
            <person name="Adriaenssens E.M."/>
            <person name="Foster-Nyarko E."/>
            <person name="Jarju S."/>
            <person name="Secka A."/>
            <person name="Antonio M."/>
            <person name="Oren A."/>
            <person name="Chaudhuri R.R."/>
            <person name="La Ragione R."/>
            <person name="Hildebrand F."/>
            <person name="Pallen M.J."/>
        </authorList>
    </citation>
    <scope>NUCLEOTIDE SEQUENCE</scope>
    <source>
        <strain evidence="2">CHK192-9172</strain>
    </source>
</reference>
<dbReference type="AlphaFoldDB" id="A0A9D2D4A9"/>
<dbReference type="Gene3D" id="1.10.10.2910">
    <property type="match status" value="1"/>
</dbReference>
<protein>
    <submittedName>
        <fullName evidence="2">ImmA/IrrE family metallo-endopeptidase</fullName>
    </submittedName>
</protein>
<dbReference type="PANTHER" id="PTHR43236:SF1">
    <property type="entry name" value="BLL7220 PROTEIN"/>
    <property type="match status" value="1"/>
</dbReference>
<accession>A0A9D2D4A9</accession>
<dbReference type="EMBL" id="DXCH01000289">
    <property type="protein sequence ID" value="HIZ08417.1"/>
    <property type="molecule type" value="Genomic_DNA"/>
</dbReference>
<reference evidence="2" key="2">
    <citation type="submission" date="2021-04" db="EMBL/GenBank/DDBJ databases">
        <authorList>
            <person name="Gilroy R."/>
        </authorList>
    </citation>
    <scope>NUCLEOTIDE SEQUENCE</scope>
    <source>
        <strain evidence="2">CHK192-9172</strain>
    </source>
</reference>
<proteinExistence type="predicted"/>
<evidence type="ECO:0000313" key="2">
    <source>
        <dbReference type="EMBL" id="HIZ08417.1"/>
    </source>
</evidence>
<evidence type="ECO:0000313" key="3">
    <source>
        <dbReference type="Proteomes" id="UP000824024"/>
    </source>
</evidence>
<organism evidence="2 3">
    <name type="scientific">Candidatus Eubacterium avistercoris</name>
    <dbReference type="NCBI Taxonomy" id="2838567"/>
    <lineage>
        <taxon>Bacteria</taxon>
        <taxon>Bacillati</taxon>
        <taxon>Bacillota</taxon>
        <taxon>Clostridia</taxon>
        <taxon>Eubacteriales</taxon>
        <taxon>Eubacteriaceae</taxon>
        <taxon>Eubacterium</taxon>
    </lineage>
</organism>
<dbReference type="InterPro" id="IPR010359">
    <property type="entry name" value="IrrE_HExxH"/>
</dbReference>
<name>A0A9D2D4A9_9FIRM</name>
<comment type="caution">
    <text evidence="2">The sequence shown here is derived from an EMBL/GenBank/DDBJ whole genome shotgun (WGS) entry which is preliminary data.</text>
</comment>
<dbReference type="Proteomes" id="UP000824024">
    <property type="component" value="Unassembled WGS sequence"/>
</dbReference>
<gene>
    <name evidence="2" type="ORF">IAA08_10860</name>
</gene>
<feature type="domain" description="IrrE N-terminal-like" evidence="1">
    <location>
        <begin position="47"/>
        <end position="159"/>
    </location>
</feature>
<dbReference type="Pfam" id="PF06114">
    <property type="entry name" value="Peptidase_M78"/>
    <property type="match status" value="1"/>
</dbReference>
<dbReference type="PANTHER" id="PTHR43236">
    <property type="entry name" value="ANTITOXIN HIGA1"/>
    <property type="match status" value="1"/>
</dbReference>
<evidence type="ECO:0000259" key="1">
    <source>
        <dbReference type="Pfam" id="PF06114"/>
    </source>
</evidence>